<dbReference type="Gene3D" id="3.90.730.10">
    <property type="entry name" value="Ribonuclease T2-like"/>
    <property type="match status" value="1"/>
</dbReference>
<dbReference type="Proteomes" id="UP000782610">
    <property type="component" value="Unassembled WGS sequence"/>
</dbReference>
<dbReference type="InterPro" id="IPR001568">
    <property type="entry name" value="RNase_T2-like"/>
</dbReference>
<sequence>MARRLAAVDLLAAAIAAAVALWIAYASQTAPKPAAAAPPSTAQSTRAAFYVLAVTWLPAFCELKPRVRECHGTPTPRFALHGLWPGGEYCGIDGDMLATDQLDHWNDLPALRLTDATWAALRAAMPGTKSRLERHEWVVHGSCSGASPDTYFAGAAALLGELDRSPVHDLFVANAGRDLTRTEVAAAFDGAFGKGAGRRVRLSCEDDGGGRQIIDELTIALYGDPFGGDTLAALLAAAHPRGGGCAAGNIVE</sequence>
<dbReference type="EMBL" id="JACRAF010000004">
    <property type="protein sequence ID" value="MBI4920337.1"/>
    <property type="molecule type" value="Genomic_DNA"/>
</dbReference>
<reference evidence="3" key="1">
    <citation type="submission" date="2020-07" db="EMBL/GenBank/DDBJ databases">
        <title>Huge and variable diversity of episymbiotic CPR bacteria and DPANN archaea in groundwater ecosystems.</title>
        <authorList>
            <person name="He C.Y."/>
            <person name="Keren R."/>
            <person name="Whittaker M."/>
            <person name="Farag I.F."/>
            <person name="Doudna J."/>
            <person name="Cate J.H.D."/>
            <person name="Banfield J.F."/>
        </authorList>
    </citation>
    <scope>NUCLEOTIDE SEQUENCE</scope>
    <source>
        <strain evidence="3">NC_groundwater_1586_Pr3_B-0.1um_66_15</strain>
    </source>
</reference>
<organism evidence="3 4">
    <name type="scientific">Devosia nanyangense</name>
    <dbReference type="NCBI Taxonomy" id="1228055"/>
    <lineage>
        <taxon>Bacteria</taxon>
        <taxon>Pseudomonadati</taxon>
        <taxon>Pseudomonadota</taxon>
        <taxon>Alphaproteobacteria</taxon>
        <taxon>Hyphomicrobiales</taxon>
        <taxon>Devosiaceae</taxon>
        <taxon>Devosia</taxon>
    </lineage>
</organism>
<dbReference type="PANTHER" id="PTHR11240:SF22">
    <property type="entry name" value="RIBONUCLEASE T2"/>
    <property type="match status" value="1"/>
</dbReference>
<evidence type="ECO:0000256" key="1">
    <source>
        <dbReference type="ARBA" id="ARBA00007469"/>
    </source>
</evidence>
<accession>A0A933KZG3</accession>
<name>A0A933KZG3_9HYPH</name>
<gene>
    <name evidence="3" type="ORF">HY834_01185</name>
</gene>
<dbReference type="GO" id="GO:0033897">
    <property type="term" value="F:ribonuclease T2 activity"/>
    <property type="evidence" value="ECO:0007669"/>
    <property type="project" value="InterPro"/>
</dbReference>
<dbReference type="InterPro" id="IPR036430">
    <property type="entry name" value="RNase_T2-like_sf"/>
</dbReference>
<evidence type="ECO:0000313" key="4">
    <source>
        <dbReference type="Proteomes" id="UP000782610"/>
    </source>
</evidence>
<dbReference type="GO" id="GO:0003723">
    <property type="term" value="F:RNA binding"/>
    <property type="evidence" value="ECO:0007669"/>
    <property type="project" value="InterPro"/>
</dbReference>
<proteinExistence type="inferred from homology"/>
<evidence type="ECO:0000313" key="3">
    <source>
        <dbReference type="EMBL" id="MBI4920337.1"/>
    </source>
</evidence>
<evidence type="ECO:0000256" key="2">
    <source>
        <dbReference type="RuleBase" id="RU004328"/>
    </source>
</evidence>
<dbReference type="SUPFAM" id="SSF55895">
    <property type="entry name" value="Ribonuclease Rh-like"/>
    <property type="match status" value="1"/>
</dbReference>
<dbReference type="GO" id="GO:0006401">
    <property type="term" value="P:RNA catabolic process"/>
    <property type="evidence" value="ECO:0007669"/>
    <property type="project" value="UniProtKB-ARBA"/>
</dbReference>
<dbReference type="PROSITE" id="PS00530">
    <property type="entry name" value="RNASE_T2_1"/>
    <property type="match status" value="1"/>
</dbReference>
<dbReference type="PANTHER" id="PTHR11240">
    <property type="entry name" value="RIBONUCLEASE T2"/>
    <property type="match status" value="1"/>
</dbReference>
<comment type="caution">
    <text evidence="3">The sequence shown here is derived from an EMBL/GenBank/DDBJ whole genome shotgun (WGS) entry which is preliminary data.</text>
</comment>
<dbReference type="AlphaFoldDB" id="A0A933KZG3"/>
<comment type="similarity">
    <text evidence="1 2">Belongs to the RNase T2 family.</text>
</comment>
<protein>
    <submittedName>
        <fullName evidence="3">Ribonuclease</fullName>
    </submittedName>
</protein>
<dbReference type="InterPro" id="IPR018188">
    <property type="entry name" value="RNase_T2_His_AS_1"/>
</dbReference>
<dbReference type="Pfam" id="PF00445">
    <property type="entry name" value="Ribonuclease_T2"/>
    <property type="match status" value="1"/>
</dbReference>